<accession>G3GZV6</accession>
<organism evidence="1 2">
    <name type="scientific">Cricetulus griseus</name>
    <name type="common">Chinese hamster</name>
    <name type="synonym">Cricetulus barabensis griseus</name>
    <dbReference type="NCBI Taxonomy" id="10029"/>
    <lineage>
        <taxon>Eukaryota</taxon>
        <taxon>Metazoa</taxon>
        <taxon>Chordata</taxon>
        <taxon>Craniata</taxon>
        <taxon>Vertebrata</taxon>
        <taxon>Euteleostomi</taxon>
        <taxon>Mammalia</taxon>
        <taxon>Eutheria</taxon>
        <taxon>Euarchontoglires</taxon>
        <taxon>Glires</taxon>
        <taxon>Rodentia</taxon>
        <taxon>Myomorpha</taxon>
        <taxon>Muroidea</taxon>
        <taxon>Cricetidae</taxon>
        <taxon>Cricetinae</taxon>
        <taxon>Cricetulus</taxon>
    </lineage>
</organism>
<dbReference type="Proteomes" id="UP000001075">
    <property type="component" value="Unassembled WGS sequence"/>
</dbReference>
<protein>
    <submittedName>
        <fullName evidence="1">Uncharacterized protein</fullName>
    </submittedName>
</protein>
<name>G3GZV6_CRIGR</name>
<dbReference type="EMBL" id="JH000085">
    <property type="protein sequence ID" value="EGV99271.1"/>
    <property type="molecule type" value="Genomic_DNA"/>
</dbReference>
<dbReference type="InParanoid" id="G3GZV6"/>
<evidence type="ECO:0000313" key="2">
    <source>
        <dbReference type="Proteomes" id="UP000001075"/>
    </source>
</evidence>
<reference evidence="2" key="1">
    <citation type="journal article" date="2011" name="Nat. Biotechnol.">
        <title>The genomic sequence of the Chinese hamster ovary (CHO)-K1 cell line.</title>
        <authorList>
            <person name="Xu X."/>
            <person name="Nagarajan H."/>
            <person name="Lewis N.E."/>
            <person name="Pan S."/>
            <person name="Cai Z."/>
            <person name="Liu X."/>
            <person name="Chen W."/>
            <person name="Xie M."/>
            <person name="Wang W."/>
            <person name="Hammond S."/>
            <person name="Andersen M.R."/>
            <person name="Neff N."/>
            <person name="Passarelli B."/>
            <person name="Koh W."/>
            <person name="Fan H.C."/>
            <person name="Wang J."/>
            <person name="Gui Y."/>
            <person name="Lee K.H."/>
            <person name="Betenbaugh M.J."/>
            <person name="Quake S.R."/>
            <person name="Famili I."/>
            <person name="Palsson B.O."/>
            <person name="Wang J."/>
        </authorList>
    </citation>
    <scope>NUCLEOTIDE SEQUENCE [LARGE SCALE GENOMIC DNA]</scope>
    <source>
        <strain evidence="2">CHO K1 cell line</strain>
    </source>
</reference>
<sequence>MGLIEFLLDVRYQILKQRDDYLLTTDSTVANKGLKDKLHQKELVTEVSEAVKYTEIKTSCCMQT</sequence>
<proteinExistence type="predicted"/>
<gene>
    <name evidence="1" type="ORF">I79_003403</name>
</gene>
<dbReference type="AlphaFoldDB" id="G3GZV6"/>
<evidence type="ECO:0000313" key="1">
    <source>
        <dbReference type="EMBL" id="EGV99271.1"/>
    </source>
</evidence>